<dbReference type="AlphaFoldDB" id="A0A1C9W5D7"/>
<keyword evidence="5 9" id="KW-0235">DNA replication</keyword>
<dbReference type="PROSITE" id="PS00618">
    <property type="entry name" value="RECF_2"/>
    <property type="match status" value="1"/>
</dbReference>
<feature type="domain" description="RecF/RecN/SMC N-terminal" evidence="11">
    <location>
        <begin position="4"/>
        <end position="336"/>
    </location>
</feature>
<comment type="similarity">
    <text evidence="2 9 10">Belongs to the RecF family.</text>
</comment>
<comment type="function">
    <text evidence="9 10">The RecF protein is involved in DNA metabolism; it is required for DNA replication and normal SOS inducibility. RecF binds preferentially to single-stranded, linear DNA. It also seems to bind ATP.</text>
</comment>
<proteinExistence type="inferred from homology"/>
<dbReference type="STRING" id="1769779.AUP74_00907"/>
<dbReference type="Gene3D" id="1.20.1050.90">
    <property type="entry name" value="RecF/RecN/SMC, N-terminal domain"/>
    <property type="match status" value="1"/>
</dbReference>
<feature type="binding site" evidence="9">
    <location>
        <begin position="31"/>
        <end position="38"/>
    </location>
    <ligand>
        <name>ATP</name>
        <dbReference type="ChEBI" id="CHEBI:30616"/>
    </ligand>
</feature>
<evidence type="ECO:0000256" key="7">
    <source>
        <dbReference type="ARBA" id="ARBA00022840"/>
    </source>
</evidence>
<keyword evidence="9 10" id="KW-0742">SOS response</keyword>
<dbReference type="SUPFAM" id="SSF52540">
    <property type="entry name" value="P-loop containing nucleoside triphosphate hydrolases"/>
    <property type="match status" value="1"/>
</dbReference>
<evidence type="ECO:0000256" key="1">
    <source>
        <dbReference type="ARBA" id="ARBA00004496"/>
    </source>
</evidence>
<dbReference type="GO" id="GO:0003697">
    <property type="term" value="F:single-stranded DNA binding"/>
    <property type="evidence" value="ECO:0007669"/>
    <property type="project" value="UniProtKB-UniRule"/>
</dbReference>
<protein>
    <recommendedName>
        <fullName evidence="3 9">DNA replication and repair protein RecF</fullName>
    </recommendedName>
</protein>
<evidence type="ECO:0000256" key="8">
    <source>
        <dbReference type="ARBA" id="ARBA00023125"/>
    </source>
</evidence>
<keyword evidence="6 9" id="KW-0547">Nucleotide-binding</keyword>
<dbReference type="InterPro" id="IPR003395">
    <property type="entry name" value="RecF/RecN/SMC_N"/>
</dbReference>
<evidence type="ECO:0000256" key="9">
    <source>
        <dbReference type="HAMAP-Rule" id="MF_00365"/>
    </source>
</evidence>
<evidence type="ECO:0000256" key="3">
    <source>
        <dbReference type="ARBA" id="ARBA00020170"/>
    </source>
</evidence>
<keyword evidence="8 9" id="KW-0238">DNA-binding</keyword>
<keyword evidence="9 10" id="KW-0227">DNA damage</keyword>
<dbReference type="InterPro" id="IPR018078">
    <property type="entry name" value="DNA-binding_RecF_CS"/>
</dbReference>
<dbReference type="HAMAP" id="MF_00365">
    <property type="entry name" value="RecF"/>
    <property type="match status" value="1"/>
</dbReference>
<accession>A0A1C9W5D7</accession>
<keyword evidence="7 9" id="KW-0067">ATP-binding</keyword>
<organism evidence="12 13">
    <name type="scientific">Microbulbifer aggregans</name>
    <dbReference type="NCBI Taxonomy" id="1769779"/>
    <lineage>
        <taxon>Bacteria</taxon>
        <taxon>Pseudomonadati</taxon>
        <taxon>Pseudomonadota</taxon>
        <taxon>Gammaproteobacteria</taxon>
        <taxon>Cellvibrionales</taxon>
        <taxon>Microbulbiferaceae</taxon>
        <taxon>Microbulbifer</taxon>
    </lineage>
</organism>
<dbReference type="NCBIfam" id="TIGR00611">
    <property type="entry name" value="recf"/>
    <property type="match status" value="1"/>
</dbReference>
<comment type="subcellular location">
    <subcellularLocation>
        <location evidence="1 9 10">Cytoplasm</location>
    </subcellularLocation>
</comment>
<dbReference type="Gene3D" id="3.40.50.300">
    <property type="entry name" value="P-loop containing nucleotide triphosphate hydrolases"/>
    <property type="match status" value="1"/>
</dbReference>
<dbReference type="PANTHER" id="PTHR32182">
    <property type="entry name" value="DNA REPLICATION AND REPAIR PROTEIN RECF"/>
    <property type="match status" value="1"/>
</dbReference>
<evidence type="ECO:0000256" key="6">
    <source>
        <dbReference type="ARBA" id="ARBA00022741"/>
    </source>
</evidence>
<dbReference type="GO" id="GO:0006302">
    <property type="term" value="P:double-strand break repair"/>
    <property type="evidence" value="ECO:0007669"/>
    <property type="project" value="TreeGrafter"/>
</dbReference>
<evidence type="ECO:0000259" key="11">
    <source>
        <dbReference type="Pfam" id="PF02463"/>
    </source>
</evidence>
<evidence type="ECO:0000256" key="4">
    <source>
        <dbReference type="ARBA" id="ARBA00022490"/>
    </source>
</evidence>
<name>A0A1C9W5D7_9GAMM</name>
<dbReference type="GO" id="GO:0005524">
    <property type="term" value="F:ATP binding"/>
    <property type="evidence" value="ECO:0007669"/>
    <property type="project" value="UniProtKB-UniRule"/>
</dbReference>
<gene>
    <name evidence="9 12" type="primary">recF</name>
    <name evidence="12" type="ORF">AUP74_00907</name>
</gene>
<dbReference type="InterPro" id="IPR042174">
    <property type="entry name" value="RecF_2"/>
</dbReference>
<dbReference type="KEGG" id="micc:AUP74_00907"/>
<evidence type="ECO:0000256" key="10">
    <source>
        <dbReference type="RuleBase" id="RU000578"/>
    </source>
</evidence>
<dbReference type="GO" id="GO:0009432">
    <property type="term" value="P:SOS response"/>
    <property type="evidence" value="ECO:0007669"/>
    <property type="project" value="UniProtKB-UniRule"/>
</dbReference>
<reference evidence="13" key="1">
    <citation type="submission" date="2016-01" db="EMBL/GenBank/DDBJ databases">
        <title>Complete genome sequence of Microbulbifer sp. CCB-MM1, a halophile isolated from Matang Mangrove Forest, Perak.</title>
        <authorList>
            <person name="Moh T.H."/>
            <person name="Dinesh B."/>
            <person name="Lau N.-S."/>
            <person name="Go F."/>
            <person name="Alexander Chong S.-C."/>
        </authorList>
    </citation>
    <scope>NUCLEOTIDE SEQUENCE [LARGE SCALE GENOMIC DNA]</scope>
    <source>
        <strain evidence="13">CCB-MM1</strain>
    </source>
</reference>
<evidence type="ECO:0000313" key="12">
    <source>
        <dbReference type="EMBL" id="AOS96374.1"/>
    </source>
</evidence>
<dbReference type="GO" id="GO:0000731">
    <property type="term" value="P:DNA synthesis involved in DNA repair"/>
    <property type="evidence" value="ECO:0007669"/>
    <property type="project" value="TreeGrafter"/>
</dbReference>
<sequence length="376" mass="41638">MAGLSRLVLANFRNISSADIALCCSVNLFYGVNGSGKTSVLEAVHMLATGRSFRSRQHQPVIQADAEQLAVFGRLKDGLTIGVEKRRSGPGGRIRINREAAESSSQLAALLPLQLINSDSFSALEGGPGVRRRLLDWTVFHVEQSYLHALKDYQIALRQRNALLRRGKIGSDQLDIWDGRMVIAAVTLDRLREEVFERLGTVTRELLLDLPVSPLQQVSIRYRRGWKQGVDLGEALQASRDADMAVGHTRVGPHRADMVFTVDSQPAQSILSRGQQKMLVCALRTAMARVVSNSRKPPVFLIDDLPAELDDAHQVIFARWVSDCAGQVLVTGIERESTCRPWLSLAAPWNKPSVFHVEHGRISAELDPAPNNEWSE</sequence>
<dbReference type="GO" id="GO:0006260">
    <property type="term" value="P:DNA replication"/>
    <property type="evidence" value="ECO:0007669"/>
    <property type="project" value="UniProtKB-UniRule"/>
</dbReference>
<dbReference type="Proteomes" id="UP000095672">
    <property type="component" value="Chromosome"/>
</dbReference>
<keyword evidence="4 9" id="KW-0963">Cytoplasm</keyword>
<evidence type="ECO:0000313" key="13">
    <source>
        <dbReference type="Proteomes" id="UP000095672"/>
    </source>
</evidence>
<dbReference type="Pfam" id="PF02463">
    <property type="entry name" value="SMC_N"/>
    <property type="match status" value="1"/>
</dbReference>
<keyword evidence="9 10" id="KW-0234">DNA repair</keyword>
<dbReference type="InterPro" id="IPR027417">
    <property type="entry name" value="P-loop_NTPase"/>
</dbReference>
<keyword evidence="13" id="KW-1185">Reference proteome</keyword>
<dbReference type="PANTHER" id="PTHR32182:SF0">
    <property type="entry name" value="DNA REPLICATION AND REPAIR PROTEIN RECF"/>
    <property type="match status" value="1"/>
</dbReference>
<dbReference type="InterPro" id="IPR001238">
    <property type="entry name" value="DNA-binding_RecF"/>
</dbReference>
<evidence type="ECO:0000256" key="2">
    <source>
        <dbReference type="ARBA" id="ARBA00008016"/>
    </source>
</evidence>
<dbReference type="EMBL" id="CP014143">
    <property type="protein sequence ID" value="AOS96374.1"/>
    <property type="molecule type" value="Genomic_DNA"/>
</dbReference>
<evidence type="ECO:0000256" key="5">
    <source>
        <dbReference type="ARBA" id="ARBA00022705"/>
    </source>
</evidence>
<dbReference type="GO" id="GO:0005737">
    <property type="term" value="C:cytoplasm"/>
    <property type="evidence" value="ECO:0007669"/>
    <property type="project" value="UniProtKB-SubCell"/>
</dbReference>
<dbReference type="PATRIC" id="fig|1769779.3.peg.925"/>